<feature type="domain" description="HIT-type" evidence="15">
    <location>
        <begin position="11"/>
        <end position="45"/>
    </location>
</feature>
<evidence type="ECO:0000256" key="2">
    <source>
        <dbReference type="ARBA" id="ARBA00022517"/>
    </source>
</evidence>
<name>A0AAW0E5U0_9AGAR</name>
<sequence length="442" mass="48888">MSASTSTTVLCSICSQNPPKYTCPRCSIRTCSAPCSKKHKEGQGCSGVRDPTRYTPMNNYGYMSLMNDYVYLEDVGRRAKEWGTEIVKGGYQPSHAVQSQSFHKRGVRGRGRGAGANRGGREKLVEFLATHGIHMESLPAGMERKARNMSSFRGNHPNQQAFLSIEFKFHPPKNVDPQPESLVVLAHNNSVSSPLIELIHNSISSHRKKKGKGKEKEISFDWLSEDAYTEDDIVCLIPTEAPLPSSSTYTPPVAYPPQPFPFNAPASLPTKRKATTKYFHRLDPTIPLLTSLSNCRCRFVEFPTIEVFHGDEFDGVVVDPNTGVLEDHTEEATATRVRPAKRRKLKPDAIRGLLGDYGSDSDAQEEGEKKTGLGMLNYESSSDSEVDSGQQVLDEGSADEDEDEEVNQDISPEVLMQLIKQAAKNDGGEDDELDWGVSDEET</sequence>
<dbReference type="GO" id="GO:0008270">
    <property type="term" value="F:zinc ion binding"/>
    <property type="evidence" value="ECO:0007669"/>
    <property type="project" value="UniProtKB-UniRule"/>
</dbReference>
<keyword evidence="6" id="KW-0862">Zinc</keyword>
<evidence type="ECO:0000313" key="17">
    <source>
        <dbReference type="Proteomes" id="UP001383192"/>
    </source>
</evidence>
<evidence type="ECO:0000256" key="9">
    <source>
        <dbReference type="ARBA" id="ARBA00049654"/>
    </source>
</evidence>
<evidence type="ECO:0000256" key="6">
    <source>
        <dbReference type="ARBA" id="ARBA00022833"/>
    </source>
</evidence>
<proteinExistence type="inferred from homology"/>
<evidence type="ECO:0000256" key="14">
    <source>
        <dbReference type="SAM" id="MobiDB-lite"/>
    </source>
</evidence>
<evidence type="ECO:0000256" key="4">
    <source>
        <dbReference type="ARBA" id="ARBA00022723"/>
    </source>
</evidence>
<organism evidence="16 17">
    <name type="scientific">Paramarasmius palmivorus</name>
    <dbReference type="NCBI Taxonomy" id="297713"/>
    <lineage>
        <taxon>Eukaryota</taxon>
        <taxon>Fungi</taxon>
        <taxon>Dikarya</taxon>
        <taxon>Basidiomycota</taxon>
        <taxon>Agaricomycotina</taxon>
        <taxon>Agaricomycetes</taxon>
        <taxon>Agaricomycetidae</taxon>
        <taxon>Agaricales</taxon>
        <taxon>Marasmiineae</taxon>
        <taxon>Marasmiaceae</taxon>
        <taxon>Paramarasmius</taxon>
    </lineage>
</organism>
<evidence type="ECO:0000256" key="12">
    <source>
        <dbReference type="ARBA" id="ARBA00077531"/>
    </source>
</evidence>
<comment type="caution">
    <text evidence="16">The sequence shown here is derived from an EMBL/GenBank/DDBJ whole genome shotgun (WGS) entry which is preliminary data.</text>
</comment>
<evidence type="ECO:0000256" key="11">
    <source>
        <dbReference type="ARBA" id="ARBA00068630"/>
    </source>
</evidence>
<dbReference type="PANTHER" id="PTHR13483:SF11">
    <property type="entry name" value="ZINC FINGER HIT DOMAIN-CONTAINING PROTEIN 3"/>
    <property type="match status" value="1"/>
</dbReference>
<feature type="compositionally biased region" description="Polar residues" evidence="14">
    <location>
        <begin position="378"/>
        <end position="391"/>
    </location>
</feature>
<protein>
    <recommendedName>
        <fullName evidence="11">Box C/D snoRNA protein 1</fullName>
    </recommendedName>
    <alternativeName>
        <fullName evidence="12">Zinc finger HIT domain-containing protein 6</fullName>
    </alternativeName>
</protein>
<dbReference type="AlphaFoldDB" id="A0AAW0E5U0"/>
<gene>
    <name evidence="16" type="ORF">VNI00_000995</name>
</gene>
<evidence type="ECO:0000259" key="15">
    <source>
        <dbReference type="PROSITE" id="PS51083"/>
    </source>
</evidence>
<feature type="compositionally biased region" description="Basic residues" evidence="14">
    <location>
        <begin position="102"/>
        <end position="111"/>
    </location>
</feature>
<feature type="region of interest" description="Disordered" evidence="14">
    <location>
        <begin position="374"/>
        <end position="442"/>
    </location>
</feature>
<dbReference type="InterPro" id="IPR007529">
    <property type="entry name" value="Znf_HIT"/>
</dbReference>
<keyword evidence="4" id="KW-0479">Metal-binding</keyword>
<dbReference type="FunFam" id="3.30.60.190:FF:000001">
    <property type="entry name" value="box C/D snoRNA protein 1"/>
    <property type="match status" value="1"/>
</dbReference>
<evidence type="ECO:0000256" key="5">
    <source>
        <dbReference type="ARBA" id="ARBA00022771"/>
    </source>
</evidence>
<keyword evidence="17" id="KW-1185">Reference proteome</keyword>
<evidence type="ECO:0000256" key="8">
    <source>
        <dbReference type="ARBA" id="ARBA00049598"/>
    </source>
</evidence>
<evidence type="ECO:0000256" key="3">
    <source>
        <dbReference type="ARBA" id="ARBA00022553"/>
    </source>
</evidence>
<keyword evidence="2" id="KW-0690">Ribosome biogenesis</keyword>
<dbReference type="GO" id="GO:0070761">
    <property type="term" value="C:pre-snoRNP complex"/>
    <property type="evidence" value="ECO:0007669"/>
    <property type="project" value="TreeGrafter"/>
</dbReference>
<evidence type="ECO:0000256" key="1">
    <source>
        <dbReference type="ARBA" id="ARBA00022499"/>
    </source>
</evidence>
<dbReference type="GO" id="GO:0005634">
    <property type="term" value="C:nucleus"/>
    <property type="evidence" value="ECO:0007669"/>
    <property type="project" value="TreeGrafter"/>
</dbReference>
<comment type="similarity">
    <text evidence="9">Belongs to the BCD1 family.</text>
</comment>
<keyword evidence="5 13" id="KW-0863">Zinc-finger</keyword>
<evidence type="ECO:0000256" key="13">
    <source>
        <dbReference type="PROSITE-ProRule" id="PRU00453"/>
    </source>
</evidence>
<dbReference type="Proteomes" id="UP001383192">
    <property type="component" value="Unassembled WGS sequence"/>
</dbReference>
<evidence type="ECO:0000313" key="16">
    <source>
        <dbReference type="EMBL" id="KAK7060230.1"/>
    </source>
</evidence>
<reference evidence="16 17" key="1">
    <citation type="submission" date="2024-01" db="EMBL/GenBank/DDBJ databases">
        <title>A draft genome for a cacao thread blight-causing isolate of Paramarasmius palmivorus.</title>
        <authorList>
            <person name="Baruah I.K."/>
            <person name="Bukari Y."/>
            <person name="Amoako-Attah I."/>
            <person name="Meinhardt L.W."/>
            <person name="Bailey B.A."/>
            <person name="Cohen S.P."/>
        </authorList>
    </citation>
    <scope>NUCLEOTIDE SEQUENCE [LARGE SCALE GENOMIC DNA]</scope>
    <source>
        <strain evidence="16 17">GH-12</strain>
    </source>
</reference>
<dbReference type="Pfam" id="PF04438">
    <property type="entry name" value="zf-HIT"/>
    <property type="match status" value="1"/>
</dbReference>
<keyword evidence="3" id="KW-0597">Phosphoprotein</keyword>
<feature type="compositionally biased region" description="Acidic residues" evidence="14">
    <location>
        <begin position="428"/>
        <end position="442"/>
    </location>
</feature>
<dbReference type="GO" id="GO:0000463">
    <property type="term" value="P:maturation of LSU-rRNA from tricistronic rRNA transcript (SSU-rRNA, 5.8S rRNA, LSU-rRNA)"/>
    <property type="evidence" value="ECO:0007669"/>
    <property type="project" value="TreeGrafter"/>
</dbReference>
<dbReference type="GO" id="GO:0048254">
    <property type="term" value="P:snoRNA localization"/>
    <property type="evidence" value="ECO:0007669"/>
    <property type="project" value="TreeGrafter"/>
</dbReference>
<dbReference type="InterPro" id="IPR051639">
    <property type="entry name" value="BCD1"/>
</dbReference>
<comment type="function">
    <text evidence="8">Required for box C/D snoRNAs accumulation involved in snoRNA processing, snoRNA transport to the nucleolus and ribosome biogenesis.</text>
</comment>
<dbReference type="EMBL" id="JAYKXP010000003">
    <property type="protein sequence ID" value="KAK7060230.1"/>
    <property type="molecule type" value="Genomic_DNA"/>
</dbReference>
<dbReference type="PROSITE" id="PS51083">
    <property type="entry name" value="ZF_HIT"/>
    <property type="match status" value="1"/>
</dbReference>
<comment type="subunit">
    <text evidence="10">Interacts with FBL, SNU13, NOP58, NUFIP1, RUVBL1, RUVBL2 and TAF9. Interacts (via HIT-type zinc finger) with the RUVBL1/RUVBL2 complex in the presence of ADP.</text>
</comment>
<evidence type="ECO:0000256" key="7">
    <source>
        <dbReference type="ARBA" id="ARBA00022843"/>
    </source>
</evidence>
<feature type="compositionally biased region" description="Acidic residues" evidence="14">
    <location>
        <begin position="396"/>
        <end position="407"/>
    </location>
</feature>
<dbReference type="InterPro" id="IPR057721">
    <property type="entry name" value="BCD1_alpha/beta"/>
</dbReference>
<dbReference type="CDD" id="cd23023">
    <property type="entry name" value="zf-HIT_BCD1"/>
    <property type="match status" value="1"/>
</dbReference>
<accession>A0AAW0E5U0</accession>
<keyword evidence="1" id="KW-1017">Isopeptide bond</keyword>
<feature type="region of interest" description="Disordered" evidence="14">
    <location>
        <begin position="97"/>
        <end position="118"/>
    </location>
</feature>
<keyword evidence="7" id="KW-0832">Ubl conjugation</keyword>
<dbReference type="SUPFAM" id="SSF144232">
    <property type="entry name" value="HIT/MYND zinc finger-like"/>
    <property type="match status" value="1"/>
</dbReference>
<dbReference type="Pfam" id="PF25790">
    <property type="entry name" value="BCD1"/>
    <property type="match status" value="1"/>
</dbReference>
<dbReference type="PANTHER" id="PTHR13483">
    <property type="entry name" value="BOX C_D SNORNA PROTEIN 1-RELATED"/>
    <property type="match status" value="1"/>
</dbReference>
<dbReference type="Gene3D" id="3.30.60.190">
    <property type="match status" value="1"/>
</dbReference>
<dbReference type="GO" id="GO:0000492">
    <property type="term" value="P:box C/D snoRNP assembly"/>
    <property type="evidence" value="ECO:0007669"/>
    <property type="project" value="TreeGrafter"/>
</dbReference>
<evidence type="ECO:0000256" key="10">
    <source>
        <dbReference type="ARBA" id="ARBA00061949"/>
    </source>
</evidence>